<keyword evidence="2" id="KW-1185">Reference proteome</keyword>
<name>A0ACC8EKB8_9PEZI</name>
<reference evidence="1 2" key="1">
    <citation type="journal article" date="2016" name="Nat. Commun.">
        <title>Ectomycorrhizal ecology is imprinted in the genome of the dominant symbiotic fungus Cenococcum geophilum.</title>
        <authorList>
            <consortium name="DOE Joint Genome Institute"/>
            <person name="Peter M."/>
            <person name="Kohler A."/>
            <person name="Ohm R.A."/>
            <person name="Kuo A."/>
            <person name="Krutzmann J."/>
            <person name="Morin E."/>
            <person name="Arend M."/>
            <person name="Barry K.W."/>
            <person name="Binder M."/>
            <person name="Choi C."/>
            <person name="Clum A."/>
            <person name="Copeland A."/>
            <person name="Grisel N."/>
            <person name="Haridas S."/>
            <person name="Kipfer T."/>
            <person name="LaButti K."/>
            <person name="Lindquist E."/>
            <person name="Lipzen A."/>
            <person name="Maire R."/>
            <person name="Meier B."/>
            <person name="Mihaltcheva S."/>
            <person name="Molinier V."/>
            <person name="Murat C."/>
            <person name="Poggeler S."/>
            <person name="Quandt C.A."/>
            <person name="Sperisen C."/>
            <person name="Tritt A."/>
            <person name="Tisserant E."/>
            <person name="Crous P.W."/>
            <person name="Henrissat B."/>
            <person name="Nehls U."/>
            <person name="Egli S."/>
            <person name="Spatafora J.W."/>
            <person name="Grigoriev I.V."/>
            <person name="Martin F.M."/>
        </authorList>
    </citation>
    <scope>NUCLEOTIDE SEQUENCE [LARGE SCALE GENOMIC DNA]</scope>
    <source>
        <strain evidence="1 2">1.58</strain>
    </source>
</reference>
<dbReference type="EMBL" id="KV748309">
    <property type="protein sequence ID" value="OCK86553.1"/>
    <property type="molecule type" value="Genomic_DNA"/>
</dbReference>
<evidence type="ECO:0000313" key="1">
    <source>
        <dbReference type="EMBL" id="OCK86553.1"/>
    </source>
</evidence>
<evidence type="ECO:0000313" key="2">
    <source>
        <dbReference type="Proteomes" id="UP000250078"/>
    </source>
</evidence>
<gene>
    <name evidence="1" type="ORF">K441DRAFT_51927</name>
</gene>
<dbReference type="Proteomes" id="UP000250078">
    <property type="component" value="Unassembled WGS sequence"/>
</dbReference>
<accession>A0ACC8EKB8</accession>
<protein>
    <submittedName>
        <fullName evidence="1">Uncharacterized protein</fullName>
    </submittedName>
</protein>
<proteinExistence type="predicted"/>
<sequence length="67" mass="7395">MKLERSKIYMLETYIMSLSLLHVSSEIGELVALTALTSGKRHLDKGLVGAARPPSLLAWASSKYFTL</sequence>
<organism evidence="1 2">
    <name type="scientific">Cenococcum geophilum 1.58</name>
    <dbReference type="NCBI Taxonomy" id="794803"/>
    <lineage>
        <taxon>Eukaryota</taxon>
        <taxon>Fungi</taxon>
        <taxon>Dikarya</taxon>
        <taxon>Ascomycota</taxon>
        <taxon>Pezizomycotina</taxon>
        <taxon>Dothideomycetes</taxon>
        <taxon>Pleosporomycetidae</taxon>
        <taxon>Gloniales</taxon>
        <taxon>Gloniaceae</taxon>
        <taxon>Cenococcum</taxon>
    </lineage>
</organism>